<gene>
    <name evidence="3" type="ORF">PIK62_24975</name>
</gene>
<name>A0ABT5CWA7_9ENTR</name>
<dbReference type="InterPro" id="IPR036514">
    <property type="entry name" value="SGNH_hydro_sf"/>
</dbReference>
<reference evidence="3 4" key="1">
    <citation type="submission" date="2023-01" db="EMBL/GenBank/DDBJ databases">
        <authorList>
            <person name="Dale J."/>
        </authorList>
    </citation>
    <scope>NUCLEOTIDE SEQUENCE [LARGE SCALE GENOMIC DNA]</scope>
    <source>
        <strain evidence="3 4">2022EL-01098</strain>
    </source>
</reference>
<dbReference type="Gene3D" id="3.40.50.1110">
    <property type="entry name" value="SGNH hydrolase"/>
    <property type="match status" value="1"/>
</dbReference>
<dbReference type="Pfam" id="PF12571">
    <property type="entry name" value="Phage_tail_fib"/>
    <property type="match status" value="1"/>
</dbReference>
<dbReference type="EMBL" id="JAQNDI010000020">
    <property type="protein sequence ID" value="MDC0695840.1"/>
    <property type="molecule type" value="Genomic_DNA"/>
</dbReference>
<dbReference type="RefSeq" id="WP_272028305.1">
    <property type="nucleotide sequence ID" value="NZ_JAQNDH010000021.1"/>
</dbReference>
<dbReference type="Pfam" id="PF13472">
    <property type="entry name" value="Lipase_GDSL_2"/>
    <property type="match status" value="1"/>
</dbReference>
<feature type="domain" description="Phage tail fibre protein N-terminal" evidence="1">
    <location>
        <begin position="3"/>
        <end position="157"/>
    </location>
</feature>
<accession>A0ABT5CWA7</accession>
<evidence type="ECO:0000259" key="2">
    <source>
        <dbReference type="Pfam" id="PF13472"/>
    </source>
</evidence>
<dbReference type="InterPro" id="IPR013830">
    <property type="entry name" value="SGNH_hydro"/>
</dbReference>
<evidence type="ECO:0000313" key="3">
    <source>
        <dbReference type="EMBL" id="MDC0695840.1"/>
    </source>
</evidence>
<feature type="domain" description="SGNH hydrolase-type esterase" evidence="2">
    <location>
        <begin position="401"/>
        <end position="629"/>
    </location>
</feature>
<dbReference type="InterPro" id="IPR022225">
    <property type="entry name" value="Phage_tail_fibre_N"/>
</dbReference>
<organism evidence="3 4">
    <name type="scientific">Klebsiella pasteurii</name>
    <dbReference type="NCBI Taxonomy" id="2587529"/>
    <lineage>
        <taxon>Bacteria</taxon>
        <taxon>Pseudomonadati</taxon>
        <taxon>Pseudomonadota</taxon>
        <taxon>Gammaproteobacteria</taxon>
        <taxon>Enterobacterales</taxon>
        <taxon>Enterobacteriaceae</taxon>
        <taxon>Klebsiella/Raoultella group</taxon>
        <taxon>Klebsiella</taxon>
    </lineage>
</organism>
<comment type="caution">
    <text evidence="3">The sequence shown here is derived from an EMBL/GenBank/DDBJ whole genome shotgun (WGS) entry which is preliminary data.</text>
</comment>
<proteinExistence type="predicted"/>
<dbReference type="SUPFAM" id="SSF52266">
    <property type="entry name" value="SGNH hydrolase"/>
    <property type="match status" value="1"/>
</dbReference>
<protein>
    <submittedName>
        <fullName evidence="3">Phage tail protein</fullName>
    </submittedName>
</protein>
<evidence type="ECO:0000259" key="1">
    <source>
        <dbReference type="Pfam" id="PF12571"/>
    </source>
</evidence>
<evidence type="ECO:0000313" key="4">
    <source>
        <dbReference type="Proteomes" id="UP001221816"/>
    </source>
</evidence>
<keyword evidence="4" id="KW-1185">Reference proteome</keyword>
<sequence length="837" mass="91797">MSQTVITSAFEQLKAQEAANGGVVILDEFVFASIPGLDITTPIDRDEGLPDEALIVHRQAVGKTGMVNNNAVVYSVVMGADVGDFEFNWVGLLNTANNVVAMIVHAPTQKKIKTATGQQGNVLTRSFLMEYNGASEQTQIITPADTWQIDFTARLNGVDERIRQENIDLYGVSRFFGDGFLVTKEAGDFILKKGTGYVSGIRAELLFDQHIDIVPPAIVWVDVCWKGTLTSVWASASKIVIADNLEDYKINDEQHYVCPLAEIDAAGNIKDFRDKLNDSDKGILSQLKDKQPLHQTLTELSELKPERDKVPFFNEERKVDATSLTGYGRLLIASENENEAISCMGLDNPEGAAKIVTSTGRNVEDSIRSTSGASHSLFPLFMDKLTSYRYTNGEQVRIYGFGSSVGDGATLPDKNTQAPVAKFYEYLSATVNRGGIYPVSFANKSVNGSTINDFLDKQWPDVVSEGIYPDLALFIYGMNDFPTAQFNAGQTFGDNGFKNRLRKAIRKVRNAGGDVVLTTTPHPLSVNYSWSMPEGVSQTWPWAVPAPVSDELIVPSAADSVVKIKWGEASVPAAVRFLRGNDAIRKIATELNCVLIDVEKYWFDAVAEYGETTLFNPGQNVHPNLFGHQKSYWLAFEEFFSNVNRNGWTAPTASHYDVLEVGGTGLYPNPKTADIDLQAINSRKYAYGLRDQFSRLLYAADQTGEVTKWAYTSQSPTAGSPGYNLEWKEKHSRTGGLYTTGDVVSVNIPNRMSVKLFIDVWSSVQTTWAQTIEAIVTNREGTVTFTIIGEHDQTPSGTSGSTGGKRLFTLSAGTGVLNINVLQANSSVKFHSSGFNS</sequence>
<dbReference type="Proteomes" id="UP001221816">
    <property type="component" value="Unassembled WGS sequence"/>
</dbReference>